<proteinExistence type="predicted"/>
<protein>
    <submittedName>
        <fullName evidence="1">Uncharacterized protein</fullName>
    </submittedName>
</protein>
<feature type="non-terminal residue" evidence="1">
    <location>
        <position position="1"/>
    </location>
</feature>
<reference evidence="1" key="1">
    <citation type="journal article" date="2014" name="Front. Microbiol.">
        <title>High frequency of phylogenetically diverse reductive dehalogenase-homologous genes in deep subseafloor sedimentary metagenomes.</title>
        <authorList>
            <person name="Kawai M."/>
            <person name="Futagami T."/>
            <person name="Toyoda A."/>
            <person name="Takaki Y."/>
            <person name="Nishi S."/>
            <person name="Hori S."/>
            <person name="Arai W."/>
            <person name="Tsubouchi T."/>
            <person name="Morono Y."/>
            <person name="Uchiyama I."/>
            <person name="Ito T."/>
            <person name="Fujiyama A."/>
            <person name="Inagaki F."/>
            <person name="Takami H."/>
        </authorList>
    </citation>
    <scope>NUCLEOTIDE SEQUENCE</scope>
    <source>
        <strain evidence="1">Expedition CK06-06</strain>
    </source>
</reference>
<dbReference type="AlphaFoldDB" id="X1AYX0"/>
<organism evidence="1">
    <name type="scientific">marine sediment metagenome</name>
    <dbReference type="NCBI Taxonomy" id="412755"/>
    <lineage>
        <taxon>unclassified sequences</taxon>
        <taxon>metagenomes</taxon>
        <taxon>ecological metagenomes</taxon>
    </lineage>
</organism>
<name>X1AYX0_9ZZZZ</name>
<accession>X1AYX0</accession>
<comment type="caution">
    <text evidence="1">The sequence shown here is derived from an EMBL/GenBank/DDBJ whole genome shotgun (WGS) entry which is preliminary data.</text>
</comment>
<dbReference type="EMBL" id="BART01012134">
    <property type="protein sequence ID" value="GAG77318.1"/>
    <property type="molecule type" value="Genomic_DNA"/>
</dbReference>
<sequence length="43" mass="5093">KNSTKWATQAYRFKKINFTAAEAKKWLKDHDIKYMLFEPATGD</sequence>
<gene>
    <name evidence="1" type="ORF">S01H4_25489</name>
</gene>
<evidence type="ECO:0000313" key="1">
    <source>
        <dbReference type="EMBL" id="GAG77318.1"/>
    </source>
</evidence>